<accession>A0A2C8F6Z5</accession>
<gene>
    <name evidence="1" type="ORF">DPRO_1271</name>
</gene>
<protein>
    <submittedName>
        <fullName evidence="1">Transcriptional regulator, CopG family</fullName>
    </submittedName>
</protein>
<dbReference type="OrthoDB" id="5298181at2"/>
<dbReference type="EMBL" id="LT907975">
    <property type="protein sequence ID" value="SOB58158.1"/>
    <property type="molecule type" value="Genomic_DNA"/>
</dbReference>
<dbReference type="AlphaFoldDB" id="A0A2C8F6Z5"/>
<proteinExistence type="predicted"/>
<evidence type="ECO:0000313" key="2">
    <source>
        <dbReference type="Proteomes" id="UP000219215"/>
    </source>
</evidence>
<dbReference type="KEGG" id="pprf:DPRO_1271"/>
<name>A0A2C8F6Z5_9BACT</name>
<keyword evidence="2" id="KW-1185">Reference proteome</keyword>
<organism evidence="1 2">
    <name type="scientific">Pseudodesulfovibrio profundus</name>
    <dbReference type="NCBI Taxonomy" id="57320"/>
    <lineage>
        <taxon>Bacteria</taxon>
        <taxon>Pseudomonadati</taxon>
        <taxon>Thermodesulfobacteriota</taxon>
        <taxon>Desulfovibrionia</taxon>
        <taxon>Desulfovibrionales</taxon>
        <taxon>Desulfovibrionaceae</taxon>
    </lineage>
</organism>
<evidence type="ECO:0000313" key="1">
    <source>
        <dbReference type="EMBL" id="SOB58158.1"/>
    </source>
</evidence>
<reference evidence="2" key="1">
    <citation type="submission" date="2017-09" db="EMBL/GenBank/DDBJ databases">
        <authorList>
            <person name="Regsiter A."/>
            <person name="William W."/>
        </authorList>
    </citation>
    <scope>NUCLEOTIDE SEQUENCE [LARGE SCALE GENOMIC DNA]</scope>
    <source>
        <strain evidence="2">500-1</strain>
    </source>
</reference>
<sequence>MQETIRARVDTALKNKFEAIAKREGKNSSHLLREFMADFVAEHEEQAKRREETLLAIESIEAGRFVEGDEVFAWMDSWGTEAETDAPECE</sequence>
<dbReference type="RefSeq" id="WP_097011281.1">
    <property type="nucleotide sequence ID" value="NZ_LT907975.1"/>
</dbReference>
<dbReference type="Proteomes" id="UP000219215">
    <property type="component" value="Chromosome DPRO"/>
</dbReference>